<organism evidence="3 4">
    <name type="scientific">Paramecium sonneborni</name>
    <dbReference type="NCBI Taxonomy" id="65129"/>
    <lineage>
        <taxon>Eukaryota</taxon>
        <taxon>Sar</taxon>
        <taxon>Alveolata</taxon>
        <taxon>Ciliophora</taxon>
        <taxon>Intramacronucleata</taxon>
        <taxon>Oligohymenophorea</taxon>
        <taxon>Peniculida</taxon>
        <taxon>Parameciidae</taxon>
        <taxon>Paramecium</taxon>
    </lineage>
</organism>
<keyword evidence="4" id="KW-1185">Reference proteome</keyword>
<sequence>MKYFFIIWFSYLTIVNSIVGKKASEQFFPQMMEWLKKQDQKVDQTLAFSVLTEIIQQTDEELLLNNENSEFIKAFQQQILKYCKQKQKFEYERKEDIEKFITDELKHNSNYFKIMIKDKEKMIDQDNKELEKVKKTIKDHSKLQDKLNDIVELLQEIDLSLQIGTSEKLYKTLEIIESKAVIGLFKQQSEEIELYLTHVDLLFKTKNFSQDQFEIINLISMIKNVLLDMKFNIQIKMQDDNMVTFETMKFFENTKTTHQIALDYFKDESNQFLGNLMKIWEQSLYNQNEIYNDNVEFCQIIEKLSQEIDKVNDSLSSIPQIKKYSLKKAEVQFLKHSN</sequence>
<proteinExistence type="predicted"/>
<comment type="caution">
    <text evidence="3">The sequence shown here is derived from an EMBL/GenBank/DDBJ whole genome shotgun (WGS) entry which is preliminary data.</text>
</comment>
<gene>
    <name evidence="3" type="ORF">PSON_ATCC_30995.1.T1040015</name>
</gene>
<evidence type="ECO:0000313" key="4">
    <source>
        <dbReference type="Proteomes" id="UP000692954"/>
    </source>
</evidence>
<keyword evidence="1" id="KW-0175">Coiled coil</keyword>
<evidence type="ECO:0000313" key="3">
    <source>
        <dbReference type="EMBL" id="CAD8113651.1"/>
    </source>
</evidence>
<dbReference type="AlphaFoldDB" id="A0A8S1QF55"/>
<feature type="coiled-coil region" evidence="1">
    <location>
        <begin position="116"/>
        <end position="143"/>
    </location>
</feature>
<feature type="signal peptide" evidence="2">
    <location>
        <begin position="1"/>
        <end position="17"/>
    </location>
</feature>
<evidence type="ECO:0000256" key="1">
    <source>
        <dbReference type="SAM" id="Coils"/>
    </source>
</evidence>
<evidence type="ECO:0008006" key="5">
    <source>
        <dbReference type="Google" id="ProtNLM"/>
    </source>
</evidence>
<dbReference type="Proteomes" id="UP000692954">
    <property type="component" value="Unassembled WGS sequence"/>
</dbReference>
<accession>A0A8S1QF55</accession>
<evidence type="ECO:0000256" key="2">
    <source>
        <dbReference type="SAM" id="SignalP"/>
    </source>
</evidence>
<keyword evidence="2" id="KW-0732">Signal</keyword>
<dbReference type="EMBL" id="CAJJDN010000104">
    <property type="protein sequence ID" value="CAD8113651.1"/>
    <property type="molecule type" value="Genomic_DNA"/>
</dbReference>
<dbReference type="OrthoDB" id="294578at2759"/>
<protein>
    <recommendedName>
        <fullName evidence="5">Transmembrane protein</fullName>
    </recommendedName>
</protein>
<feature type="chain" id="PRO_5035912213" description="Transmembrane protein" evidence="2">
    <location>
        <begin position="18"/>
        <end position="338"/>
    </location>
</feature>
<reference evidence="3" key="1">
    <citation type="submission" date="2021-01" db="EMBL/GenBank/DDBJ databases">
        <authorList>
            <consortium name="Genoscope - CEA"/>
            <person name="William W."/>
        </authorList>
    </citation>
    <scope>NUCLEOTIDE SEQUENCE</scope>
</reference>
<name>A0A8S1QF55_9CILI</name>